<proteinExistence type="predicted"/>
<sequence>MGDVHGDDRVFSQLLHHLNLTSEIGGEIEFKQNDLLFIQTGDVLDRGPDGLKILKFLMKAIDKSNDRVDFLLGNHELMNLYGNFYYVHENEYSSEYKNLLLDDQSPIRRFLLERNTVRLVDGVVYTHAGLLPFFIENDPNLMQNIQNPDMVVKLLNEKTVHLLKHGTRGFHTRSPKSLLGPKGPFWTRDLSDHEDCQSLYNTLDLLKANHMVVGHTIKDEVTILCHDKQRKKSLICIDTGMSNEYGGLPYAVKIVDGKTIYIYNSKTNDTTMIDLETNERFEISLLPSTSGFNIRMILTCLLATVLLLMTSFLCFSSKKQLVRETDISTSRKCSTSSSPVMIPSPPTIQFKLDNEKKIQGSRKSIRYDFINPQHFENGHLRKTL</sequence>
<dbReference type="GO" id="GO:0016787">
    <property type="term" value="F:hydrolase activity"/>
    <property type="evidence" value="ECO:0007669"/>
    <property type="project" value="InterPro"/>
</dbReference>
<dbReference type="OMA" id="GPIWYRG"/>
<dbReference type="VEuPathDB" id="AmoebaDB:NF0007400"/>
<dbReference type="SUPFAM" id="SSF56300">
    <property type="entry name" value="Metallo-dependent phosphatases"/>
    <property type="match status" value="1"/>
</dbReference>
<dbReference type="VEuPathDB" id="AmoebaDB:FDP41_002370"/>
<evidence type="ECO:0000259" key="2">
    <source>
        <dbReference type="Pfam" id="PF00149"/>
    </source>
</evidence>
<dbReference type="GeneID" id="68109588"/>
<evidence type="ECO:0000313" key="3">
    <source>
        <dbReference type="EMBL" id="KAF0978550.1"/>
    </source>
</evidence>
<name>A0A6A5BYA1_NAEFO</name>
<keyword evidence="1" id="KW-1133">Transmembrane helix</keyword>
<dbReference type="Proteomes" id="UP000444721">
    <property type="component" value="Unassembled WGS sequence"/>
</dbReference>
<dbReference type="VEuPathDB" id="AmoebaDB:NfTy_042170"/>
<keyword evidence="1" id="KW-0812">Transmembrane</keyword>
<dbReference type="EMBL" id="VFQX01000029">
    <property type="protein sequence ID" value="KAF0978550.1"/>
    <property type="molecule type" value="Genomic_DNA"/>
</dbReference>
<evidence type="ECO:0000256" key="1">
    <source>
        <dbReference type="SAM" id="Phobius"/>
    </source>
</evidence>
<organism evidence="3 4">
    <name type="scientific">Naegleria fowleri</name>
    <name type="common">Brain eating amoeba</name>
    <dbReference type="NCBI Taxonomy" id="5763"/>
    <lineage>
        <taxon>Eukaryota</taxon>
        <taxon>Discoba</taxon>
        <taxon>Heterolobosea</taxon>
        <taxon>Tetramitia</taxon>
        <taxon>Eutetramitia</taxon>
        <taxon>Vahlkampfiidae</taxon>
        <taxon>Naegleria</taxon>
    </lineage>
</organism>
<dbReference type="RefSeq" id="XP_044563263.1">
    <property type="nucleotide sequence ID" value="XM_044705557.1"/>
</dbReference>
<dbReference type="PANTHER" id="PTHR46546">
    <property type="entry name" value="SHEWANELLA-LIKE PROTEIN PHOSPHATASE 1"/>
    <property type="match status" value="1"/>
</dbReference>
<feature type="domain" description="Calcineurin-like phosphoesterase" evidence="2">
    <location>
        <begin position="1"/>
        <end position="216"/>
    </location>
</feature>
<keyword evidence="1" id="KW-0472">Membrane</keyword>
<dbReference type="OrthoDB" id="5976022at2759"/>
<dbReference type="Pfam" id="PF00149">
    <property type="entry name" value="Metallophos"/>
    <property type="match status" value="1"/>
</dbReference>
<keyword evidence="4" id="KW-1185">Reference proteome</keyword>
<feature type="transmembrane region" description="Helical" evidence="1">
    <location>
        <begin position="296"/>
        <end position="315"/>
    </location>
</feature>
<dbReference type="AlphaFoldDB" id="A0A6A5BYA1"/>
<dbReference type="InterPro" id="IPR004843">
    <property type="entry name" value="Calcineurin-like_PHP"/>
</dbReference>
<protein>
    <recommendedName>
        <fullName evidence="2">Calcineurin-like phosphoesterase domain-containing protein</fullName>
    </recommendedName>
</protein>
<comment type="caution">
    <text evidence="3">The sequence shown here is derived from an EMBL/GenBank/DDBJ whole genome shotgun (WGS) entry which is preliminary data.</text>
</comment>
<accession>A0A6A5BYA1</accession>
<dbReference type="PANTHER" id="PTHR46546:SF4">
    <property type="entry name" value="SHEWANELLA-LIKE PROTEIN PHOSPHATASE 1"/>
    <property type="match status" value="1"/>
</dbReference>
<reference evidence="3 4" key="1">
    <citation type="journal article" date="2019" name="Sci. Rep.">
        <title>Nanopore sequencing improves the draft genome of the human pathogenic amoeba Naegleria fowleri.</title>
        <authorList>
            <person name="Liechti N."/>
            <person name="Schurch N."/>
            <person name="Bruggmann R."/>
            <person name="Wittwer M."/>
        </authorList>
    </citation>
    <scope>NUCLEOTIDE SEQUENCE [LARGE SCALE GENOMIC DNA]</scope>
    <source>
        <strain evidence="3 4">ATCC 30894</strain>
    </source>
</reference>
<dbReference type="InterPro" id="IPR029052">
    <property type="entry name" value="Metallo-depent_PP-like"/>
</dbReference>
<gene>
    <name evidence="3" type="ORF">FDP41_002370</name>
</gene>
<evidence type="ECO:0000313" key="4">
    <source>
        <dbReference type="Proteomes" id="UP000444721"/>
    </source>
</evidence>
<dbReference type="Gene3D" id="3.60.21.10">
    <property type="match status" value="1"/>
</dbReference>